<protein>
    <recommendedName>
        <fullName evidence="1">Ribbon-helix-helix protein CopG domain-containing protein</fullName>
    </recommendedName>
</protein>
<evidence type="ECO:0000313" key="3">
    <source>
        <dbReference type="Proteomes" id="UP000178870"/>
    </source>
</evidence>
<dbReference type="GO" id="GO:0006355">
    <property type="term" value="P:regulation of DNA-templated transcription"/>
    <property type="evidence" value="ECO:0007669"/>
    <property type="project" value="InterPro"/>
</dbReference>
<evidence type="ECO:0000259" key="1">
    <source>
        <dbReference type="Pfam" id="PF01402"/>
    </source>
</evidence>
<dbReference type="Pfam" id="PF01402">
    <property type="entry name" value="RHH_1"/>
    <property type="match status" value="1"/>
</dbReference>
<organism evidence="2 3">
    <name type="scientific">Candidatus Woesebacteria bacterium RIFCSPHIGHO2_01_FULL_44_21</name>
    <dbReference type="NCBI Taxonomy" id="1802503"/>
    <lineage>
        <taxon>Bacteria</taxon>
        <taxon>Candidatus Woeseibacteriota</taxon>
    </lineage>
</organism>
<proteinExistence type="predicted"/>
<accession>A0A1F7YX56</accession>
<sequence>MPRTTTIINFSAPPKLAKQIKAEAKRENKTQSELLRDAFSSYMFKKQLRKFQARGAAIAEKLGLETYDDIEEFFG</sequence>
<name>A0A1F7YX56_9BACT</name>
<feature type="domain" description="Ribbon-helix-helix protein CopG" evidence="1">
    <location>
        <begin position="8"/>
        <end position="42"/>
    </location>
</feature>
<evidence type="ECO:0000313" key="2">
    <source>
        <dbReference type="EMBL" id="OGM31509.1"/>
    </source>
</evidence>
<dbReference type="Proteomes" id="UP000178870">
    <property type="component" value="Unassembled WGS sequence"/>
</dbReference>
<comment type="caution">
    <text evidence="2">The sequence shown here is derived from an EMBL/GenBank/DDBJ whole genome shotgun (WGS) entry which is preliminary data.</text>
</comment>
<reference evidence="2 3" key="1">
    <citation type="journal article" date="2016" name="Nat. Commun.">
        <title>Thousands of microbial genomes shed light on interconnected biogeochemical processes in an aquifer system.</title>
        <authorList>
            <person name="Anantharaman K."/>
            <person name="Brown C.T."/>
            <person name="Hug L.A."/>
            <person name="Sharon I."/>
            <person name="Castelle C.J."/>
            <person name="Probst A.J."/>
            <person name="Thomas B.C."/>
            <person name="Singh A."/>
            <person name="Wilkins M.J."/>
            <person name="Karaoz U."/>
            <person name="Brodie E.L."/>
            <person name="Williams K.H."/>
            <person name="Hubbard S.S."/>
            <person name="Banfield J.F."/>
        </authorList>
    </citation>
    <scope>NUCLEOTIDE SEQUENCE [LARGE SCALE GENOMIC DNA]</scope>
</reference>
<dbReference type="InterPro" id="IPR013321">
    <property type="entry name" value="Arc_rbn_hlx_hlx"/>
</dbReference>
<gene>
    <name evidence="2" type="ORF">A2803_02105</name>
</gene>
<dbReference type="InterPro" id="IPR002145">
    <property type="entry name" value="CopG"/>
</dbReference>
<dbReference type="AlphaFoldDB" id="A0A1F7YX56"/>
<dbReference type="EMBL" id="MGGP01000024">
    <property type="protein sequence ID" value="OGM31509.1"/>
    <property type="molecule type" value="Genomic_DNA"/>
</dbReference>
<dbReference type="Gene3D" id="1.10.1220.10">
    <property type="entry name" value="Met repressor-like"/>
    <property type="match status" value="1"/>
</dbReference>